<protein>
    <submittedName>
        <fullName evidence="1">Uncharacterized protein</fullName>
    </submittedName>
</protein>
<keyword evidence="2" id="KW-1185">Reference proteome</keyword>
<gene>
    <name evidence="1" type="ORF">AAF712_006440</name>
</gene>
<accession>A0ABR2ZY36</accession>
<evidence type="ECO:0000313" key="2">
    <source>
        <dbReference type="Proteomes" id="UP001437256"/>
    </source>
</evidence>
<dbReference type="Proteomes" id="UP001437256">
    <property type="component" value="Unassembled WGS sequence"/>
</dbReference>
<evidence type="ECO:0000313" key="1">
    <source>
        <dbReference type="EMBL" id="KAL0066636.1"/>
    </source>
</evidence>
<organism evidence="1 2">
    <name type="scientific">Marasmius tenuissimus</name>
    <dbReference type="NCBI Taxonomy" id="585030"/>
    <lineage>
        <taxon>Eukaryota</taxon>
        <taxon>Fungi</taxon>
        <taxon>Dikarya</taxon>
        <taxon>Basidiomycota</taxon>
        <taxon>Agaricomycotina</taxon>
        <taxon>Agaricomycetes</taxon>
        <taxon>Agaricomycetidae</taxon>
        <taxon>Agaricales</taxon>
        <taxon>Marasmiineae</taxon>
        <taxon>Marasmiaceae</taxon>
        <taxon>Marasmius</taxon>
    </lineage>
</organism>
<proteinExistence type="predicted"/>
<sequence>MLGRDPGSFEGNVLRPDRYVAFHREAFSRTFIRTQIRQTLFDGHRDLESLRAGFCVVLNPTAEPSLRKTFDTTFSGVEGLDPLYLVTYLYLRFPPNPAELLNHFTFVVDGGPESRPLLWKALYQGRLFRWLKGRGYPPSFRNSGIVSPEEFRTGEGDPALRLRHLLHVTTGIPQLPSDPAWTVCTRLRHPSEGDVHLGSPIKFRTCFMAMDVRLDAEVKGVLTRVPDTPRGEAAFDSWFHKQLLNPVSHFNTG</sequence>
<name>A0ABR2ZY36_9AGAR</name>
<reference evidence="1 2" key="1">
    <citation type="submission" date="2024-05" db="EMBL/GenBank/DDBJ databases">
        <title>A draft genome resource for the thread blight pathogen Marasmius tenuissimus strain MS-2.</title>
        <authorList>
            <person name="Yulfo-Soto G.E."/>
            <person name="Baruah I.K."/>
            <person name="Amoako-Attah I."/>
            <person name="Bukari Y."/>
            <person name="Meinhardt L.W."/>
            <person name="Bailey B.A."/>
            <person name="Cohen S.P."/>
        </authorList>
    </citation>
    <scope>NUCLEOTIDE SEQUENCE [LARGE SCALE GENOMIC DNA]</scope>
    <source>
        <strain evidence="1 2">MS-2</strain>
    </source>
</reference>
<dbReference type="EMBL" id="JBBXMP010000034">
    <property type="protein sequence ID" value="KAL0066636.1"/>
    <property type="molecule type" value="Genomic_DNA"/>
</dbReference>
<comment type="caution">
    <text evidence="1">The sequence shown here is derived from an EMBL/GenBank/DDBJ whole genome shotgun (WGS) entry which is preliminary data.</text>
</comment>